<dbReference type="CTD" id="9827278"/>
<dbReference type="PROSITE" id="PS50181">
    <property type="entry name" value="FBOX"/>
    <property type="match status" value="1"/>
</dbReference>
<sequence>MKISKFPWVVQKEILRSMQLIELILLSFCSRKLRDFVENMMKWKSSKFELIVYHCWSSDNTGIAITYKEGEFFLRIRVKSRIGDRIPIQMNFMGMDVQCCMPTESEECTLYCDEGKGEAILQTVHNFLLSFIGLKTEYELITHCNYIPRLTNIRSSQQCILDYKTAASQLSSFLSYSPFPEFLCLFATRGSNLENVPGLAETQVLNYWIDGSKGDEFLANFKGRELHVYKGELSDSTVIQFLNDWISNYGYQKLNVVRMTVDEECELHPEVIMSQCSFKQFHSMDTFPIYRRTQRLRILPLVLNSCDFSSQFYIVRKSDGYVASVKVESKSLTFTAWNMNEKQFLEKHANKMLQ</sequence>
<dbReference type="OrthoDB" id="5908015at2759"/>
<dbReference type="HOGENOM" id="CLU_040220_2_1_1"/>
<evidence type="ECO:0000313" key="2">
    <source>
        <dbReference type="EMBL" id="EFO89186.1"/>
    </source>
</evidence>
<reference evidence="2" key="1">
    <citation type="submission" date="2007-07" db="EMBL/GenBank/DDBJ databases">
        <title>PCAP assembly of the Caenorhabditis remanei genome.</title>
        <authorList>
            <consortium name="The Caenorhabditis remanei Sequencing Consortium"/>
            <person name="Wilson R.K."/>
        </authorList>
    </citation>
    <scope>NUCLEOTIDE SEQUENCE [LARGE SCALE GENOMIC DNA]</scope>
    <source>
        <strain evidence="2">PB4641</strain>
    </source>
</reference>
<accession>E3N7Y1</accession>
<name>E3N7Y1_CAERE</name>
<dbReference type="EMBL" id="DS268552">
    <property type="protein sequence ID" value="EFO89186.1"/>
    <property type="molecule type" value="Genomic_DNA"/>
</dbReference>
<gene>
    <name evidence="2" type="ORF">CRE_17008</name>
</gene>
<dbReference type="Proteomes" id="UP000008281">
    <property type="component" value="Unassembled WGS sequence"/>
</dbReference>
<keyword evidence="3" id="KW-1185">Reference proteome</keyword>
<protein>
    <recommendedName>
        <fullName evidence="1">F-box domain-containing protein</fullName>
    </recommendedName>
</protein>
<proteinExistence type="predicted"/>
<dbReference type="Pfam" id="PF00646">
    <property type="entry name" value="F-box"/>
    <property type="match status" value="1"/>
</dbReference>
<dbReference type="PANTHER" id="PTHR21503">
    <property type="entry name" value="F-BOX-CONTAINING HYPOTHETICAL PROTEIN C.ELEGANS"/>
    <property type="match status" value="1"/>
</dbReference>
<organism evidence="3">
    <name type="scientific">Caenorhabditis remanei</name>
    <name type="common">Caenorhabditis vulgaris</name>
    <dbReference type="NCBI Taxonomy" id="31234"/>
    <lineage>
        <taxon>Eukaryota</taxon>
        <taxon>Metazoa</taxon>
        <taxon>Ecdysozoa</taxon>
        <taxon>Nematoda</taxon>
        <taxon>Chromadorea</taxon>
        <taxon>Rhabditida</taxon>
        <taxon>Rhabditina</taxon>
        <taxon>Rhabditomorpha</taxon>
        <taxon>Rhabditoidea</taxon>
        <taxon>Rhabditidae</taxon>
        <taxon>Peloderinae</taxon>
        <taxon>Caenorhabditis</taxon>
    </lineage>
</organism>
<feature type="domain" description="F-box" evidence="1">
    <location>
        <begin position="1"/>
        <end position="46"/>
    </location>
</feature>
<dbReference type="KEGG" id="crq:GCK72_022598"/>
<evidence type="ECO:0000259" key="1">
    <source>
        <dbReference type="PROSITE" id="PS50181"/>
    </source>
</evidence>
<dbReference type="GeneID" id="9827278"/>
<dbReference type="RefSeq" id="XP_003095482.2">
    <property type="nucleotide sequence ID" value="XM_003095434.2"/>
</dbReference>
<dbReference type="InterPro" id="IPR001810">
    <property type="entry name" value="F-box_dom"/>
</dbReference>
<dbReference type="PANTHER" id="PTHR21503:SF8">
    <property type="entry name" value="F-BOX ASSOCIATED DOMAIN-CONTAINING PROTEIN-RELATED"/>
    <property type="match status" value="1"/>
</dbReference>
<dbReference type="InParanoid" id="E3N7Y1"/>
<dbReference type="AlphaFoldDB" id="E3N7Y1"/>
<evidence type="ECO:0000313" key="3">
    <source>
        <dbReference type="Proteomes" id="UP000008281"/>
    </source>
</evidence>